<accession>A0ABQ7EXF9</accession>
<sequence length="70" mass="7910">MVIASKGPRIVLWEFRRGCTVLRREVGPRPWARWPRRGSSSPMGEVTSARVILAHGKDDLGAGRLRSWAR</sequence>
<dbReference type="EMBL" id="QGKV02000297">
    <property type="protein sequence ID" value="KAF3608242.1"/>
    <property type="molecule type" value="Genomic_DNA"/>
</dbReference>
<dbReference type="Proteomes" id="UP000266723">
    <property type="component" value="Unassembled WGS sequence"/>
</dbReference>
<reference evidence="1 2" key="1">
    <citation type="journal article" date="2020" name="BMC Genomics">
        <title>Intraspecific diversification of the crop wild relative Brassica cretica Lam. using demographic model selection.</title>
        <authorList>
            <person name="Kioukis A."/>
            <person name="Michalopoulou V.A."/>
            <person name="Briers L."/>
            <person name="Pirintsos S."/>
            <person name="Studholme D.J."/>
            <person name="Pavlidis P."/>
            <person name="Sarris P.F."/>
        </authorList>
    </citation>
    <scope>NUCLEOTIDE SEQUENCE [LARGE SCALE GENOMIC DNA]</scope>
    <source>
        <strain evidence="2">cv. PFS-1207/04</strain>
    </source>
</reference>
<proteinExistence type="predicted"/>
<gene>
    <name evidence="1" type="ORF">DY000_02045810</name>
</gene>
<comment type="caution">
    <text evidence="1">The sequence shown here is derived from an EMBL/GenBank/DDBJ whole genome shotgun (WGS) entry which is preliminary data.</text>
</comment>
<organism evidence="1 2">
    <name type="scientific">Brassica cretica</name>
    <name type="common">Mustard</name>
    <dbReference type="NCBI Taxonomy" id="69181"/>
    <lineage>
        <taxon>Eukaryota</taxon>
        <taxon>Viridiplantae</taxon>
        <taxon>Streptophyta</taxon>
        <taxon>Embryophyta</taxon>
        <taxon>Tracheophyta</taxon>
        <taxon>Spermatophyta</taxon>
        <taxon>Magnoliopsida</taxon>
        <taxon>eudicotyledons</taxon>
        <taxon>Gunneridae</taxon>
        <taxon>Pentapetalae</taxon>
        <taxon>rosids</taxon>
        <taxon>malvids</taxon>
        <taxon>Brassicales</taxon>
        <taxon>Brassicaceae</taxon>
        <taxon>Brassiceae</taxon>
        <taxon>Brassica</taxon>
    </lineage>
</organism>
<name>A0ABQ7EXF9_BRACR</name>
<protein>
    <submittedName>
        <fullName evidence="1">Uncharacterized protein</fullName>
    </submittedName>
</protein>
<evidence type="ECO:0000313" key="2">
    <source>
        <dbReference type="Proteomes" id="UP000266723"/>
    </source>
</evidence>
<evidence type="ECO:0000313" key="1">
    <source>
        <dbReference type="EMBL" id="KAF3608242.1"/>
    </source>
</evidence>
<keyword evidence="2" id="KW-1185">Reference proteome</keyword>